<name>A0A1C1CKD2_9EURO</name>
<evidence type="ECO:0000313" key="8">
    <source>
        <dbReference type="EMBL" id="OCT48978.1"/>
    </source>
</evidence>
<comment type="subcellular location">
    <subcellularLocation>
        <location evidence="1">Membrane</location>
        <topology evidence="1">Multi-pass membrane protein</topology>
    </subcellularLocation>
</comment>
<feature type="transmembrane region" description="Helical" evidence="6">
    <location>
        <begin position="521"/>
        <end position="538"/>
    </location>
</feature>
<feature type="region of interest" description="Disordered" evidence="5">
    <location>
        <begin position="693"/>
        <end position="716"/>
    </location>
</feature>
<dbReference type="Proteomes" id="UP000094526">
    <property type="component" value="Unassembled WGS sequence"/>
</dbReference>
<feature type="region of interest" description="Disordered" evidence="5">
    <location>
        <begin position="138"/>
        <end position="164"/>
    </location>
</feature>
<feature type="transmembrane region" description="Helical" evidence="6">
    <location>
        <begin position="657"/>
        <end position="679"/>
    </location>
</feature>
<gene>
    <name evidence="8" type="ORF">CLCR_04614</name>
</gene>
<keyword evidence="2 6" id="KW-0812">Transmembrane</keyword>
<keyword evidence="9" id="KW-1185">Reference proteome</keyword>
<dbReference type="EMBL" id="LGRB01000011">
    <property type="protein sequence ID" value="OCT48978.1"/>
    <property type="molecule type" value="Genomic_DNA"/>
</dbReference>
<feature type="domain" description="Major facilitator superfamily (MFS) profile" evidence="7">
    <location>
        <begin position="179"/>
        <end position="683"/>
    </location>
</feature>
<dbReference type="SUPFAM" id="SSF103473">
    <property type="entry name" value="MFS general substrate transporter"/>
    <property type="match status" value="2"/>
</dbReference>
<evidence type="ECO:0000256" key="6">
    <source>
        <dbReference type="SAM" id="Phobius"/>
    </source>
</evidence>
<feature type="transmembrane region" description="Helical" evidence="6">
    <location>
        <begin position="455"/>
        <end position="478"/>
    </location>
</feature>
<feature type="transmembrane region" description="Helical" evidence="6">
    <location>
        <begin position="310"/>
        <end position="331"/>
    </location>
</feature>
<feature type="transmembrane region" description="Helical" evidence="6">
    <location>
        <begin position="587"/>
        <end position="610"/>
    </location>
</feature>
<feature type="transmembrane region" description="Helical" evidence="6">
    <location>
        <begin position="337"/>
        <end position="360"/>
    </location>
</feature>
<dbReference type="GO" id="GO:0005886">
    <property type="term" value="C:plasma membrane"/>
    <property type="evidence" value="ECO:0007669"/>
    <property type="project" value="TreeGrafter"/>
</dbReference>
<proteinExistence type="predicted"/>
<evidence type="ECO:0000256" key="3">
    <source>
        <dbReference type="ARBA" id="ARBA00022989"/>
    </source>
</evidence>
<feature type="compositionally biased region" description="Basic and acidic residues" evidence="5">
    <location>
        <begin position="142"/>
        <end position="155"/>
    </location>
</feature>
<keyword evidence="4 6" id="KW-0472">Membrane</keyword>
<evidence type="ECO:0000256" key="5">
    <source>
        <dbReference type="SAM" id="MobiDB-lite"/>
    </source>
</evidence>
<sequence length="722" mass="78807">MNRGFLLYLAAVERTALAPTSLATSIGSRSHTSVMVEVVWSEDALAKSPRSTSLQFTFSSSYGVLDADRATGCSWAGALMRSLFVHDRFENLLLPSVGLAPVLSLPKLVSKMTAARGSRFPAEARPSNETTIAASIASAVVDEEKNQTTDDRVQSDSENENDNQEALDAAWGKHGRVWMWIGTSEHSRTVLTDVSELDHATIYNYQNYAASDFEEVALLGALMTAGTIVSAVLKPPIAKISDVIGRAETYMAVVVFYVASYILCASAKGFGQYTGGYVIYCIGQTGMQILNQIIVADITSSRWRGLANGLVNLPFMIIPWCSAFIVDSALANIGWRWGIGMFAIIMPICSVAVIIPLVWFQRRLRRAGGTVRNKTSMRGFLSQIDLGGMVLLSGGCAMLLLPIALAGNTSGSWRAPWVPTLIALGVVFLLALVYYESRIASKPVIPPRFVKNVSLVLAFLIGLLDAFAYSVTHTYLYAWATVVHEFTPRNATFLTYAAGCVQVLTGLGTGFLMYRSKRYKWLLLIGVIIRLIGYGFMMRLRGANNSIGEIFVMQIIQGAGSGMVGTVVIVVAQVVVPRAELAQSTALELLFIYLGNSIGSSIAGTIYTSLFKPRLRFWMGPDTPQSAINSVYDTITDVVPQPGSSERMAVNHAYSDILRYMTIAALVASAIPMVMVWFLPNLKLNDKHNLAGDLTGPENSETEAADSPEETRVQKWKRRIRW</sequence>
<dbReference type="OrthoDB" id="2241241at2759"/>
<dbReference type="eggNOG" id="KOG0254">
    <property type="taxonomic scope" value="Eukaryota"/>
</dbReference>
<dbReference type="PROSITE" id="PS50850">
    <property type="entry name" value="MFS"/>
    <property type="match status" value="1"/>
</dbReference>
<dbReference type="InterPro" id="IPR020846">
    <property type="entry name" value="MFS_dom"/>
</dbReference>
<feature type="transmembrane region" description="Helical" evidence="6">
    <location>
        <begin position="249"/>
        <end position="271"/>
    </location>
</feature>
<evidence type="ECO:0000256" key="1">
    <source>
        <dbReference type="ARBA" id="ARBA00004141"/>
    </source>
</evidence>
<protein>
    <submittedName>
        <fullName evidence="8">Siderophore iron transporter</fullName>
    </submittedName>
</protein>
<feature type="transmembrane region" description="Helical" evidence="6">
    <location>
        <begin position="417"/>
        <end position="435"/>
    </location>
</feature>
<dbReference type="PANTHER" id="PTHR23501:SF200">
    <property type="entry name" value="TRANSPORTER, PUTATIVE (AFU_ORTHOLOGUE AFUA_3G01360)-RELATED"/>
    <property type="match status" value="1"/>
</dbReference>
<dbReference type="VEuPathDB" id="FungiDB:G647_02932"/>
<reference evidence="9" key="1">
    <citation type="submission" date="2015-07" db="EMBL/GenBank/DDBJ databases">
        <authorList>
            <person name="Teixeira M.M."/>
            <person name="Souza R.C."/>
            <person name="Almeida L.G."/>
            <person name="Vicente V.A."/>
            <person name="de Hoog S."/>
            <person name="Bocca A.L."/>
            <person name="de Almeida S.R."/>
            <person name="Vasconcelos A.T."/>
            <person name="Felipe M.S."/>
        </authorList>
    </citation>
    <scope>NUCLEOTIDE SEQUENCE [LARGE SCALE GENOMIC DNA]</scope>
    <source>
        <strain evidence="9">KSF</strain>
    </source>
</reference>
<dbReference type="InterPro" id="IPR036259">
    <property type="entry name" value="MFS_trans_sf"/>
</dbReference>
<dbReference type="PANTHER" id="PTHR23501">
    <property type="entry name" value="MAJOR FACILITATOR SUPERFAMILY"/>
    <property type="match status" value="1"/>
</dbReference>
<evidence type="ECO:0000313" key="9">
    <source>
        <dbReference type="Proteomes" id="UP000094526"/>
    </source>
</evidence>
<dbReference type="Gene3D" id="1.20.1250.20">
    <property type="entry name" value="MFS general substrate transporter like domains"/>
    <property type="match status" value="2"/>
</dbReference>
<dbReference type="InterPro" id="IPR011701">
    <property type="entry name" value="MFS"/>
</dbReference>
<comment type="caution">
    <text evidence="8">The sequence shown here is derived from an EMBL/GenBank/DDBJ whole genome shotgun (WGS) entry which is preliminary data.</text>
</comment>
<dbReference type="GO" id="GO:0015343">
    <property type="term" value="F:siderophore-iron transmembrane transporter activity"/>
    <property type="evidence" value="ECO:0007669"/>
    <property type="project" value="TreeGrafter"/>
</dbReference>
<evidence type="ECO:0000259" key="7">
    <source>
        <dbReference type="PROSITE" id="PS50850"/>
    </source>
</evidence>
<evidence type="ECO:0000256" key="2">
    <source>
        <dbReference type="ARBA" id="ARBA00022692"/>
    </source>
</evidence>
<dbReference type="AlphaFoldDB" id="A0A1C1CKD2"/>
<dbReference type="Pfam" id="PF07690">
    <property type="entry name" value="MFS_1"/>
    <property type="match status" value="1"/>
</dbReference>
<evidence type="ECO:0000256" key="4">
    <source>
        <dbReference type="ARBA" id="ARBA00023136"/>
    </source>
</evidence>
<accession>A0A1C1CKD2</accession>
<feature type="transmembrane region" description="Helical" evidence="6">
    <location>
        <begin position="550"/>
        <end position="575"/>
    </location>
</feature>
<feature type="transmembrane region" description="Helical" evidence="6">
    <location>
        <begin position="380"/>
        <end position="405"/>
    </location>
</feature>
<keyword evidence="3 6" id="KW-1133">Transmembrane helix</keyword>
<feature type="transmembrane region" description="Helical" evidence="6">
    <location>
        <begin position="493"/>
        <end position="514"/>
    </location>
</feature>
<organism evidence="8 9">
    <name type="scientific">Cladophialophora carrionii</name>
    <dbReference type="NCBI Taxonomy" id="86049"/>
    <lineage>
        <taxon>Eukaryota</taxon>
        <taxon>Fungi</taxon>
        <taxon>Dikarya</taxon>
        <taxon>Ascomycota</taxon>
        <taxon>Pezizomycotina</taxon>
        <taxon>Eurotiomycetes</taxon>
        <taxon>Chaetothyriomycetidae</taxon>
        <taxon>Chaetothyriales</taxon>
        <taxon>Herpotrichiellaceae</taxon>
        <taxon>Cladophialophora</taxon>
    </lineage>
</organism>
<dbReference type="VEuPathDB" id="FungiDB:CLCR_04614"/>